<gene>
    <name evidence="1" type="ORF">QBZ16_004643</name>
</gene>
<proteinExistence type="predicted"/>
<dbReference type="EMBL" id="JASFZW010000006">
    <property type="protein sequence ID" value="KAK2077795.1"/>
    <property type="molecule type" value="Genomic_DNA"/>
</dbReference>
<dbReference type="InterPro" id="IPR034505">
    <property type="entry name" value="Coproporphyrinogen-III_oxidase"/>
</dbReference>
<dbReference type="InterPro" id="IPR058240">
    <property type="entry name" value="rSAM_sf"/>
</dbReference>
<reference evidence="1" key="1">
    <citation type="submission" date="2021-01" db="EMBL/GenBank/DDBJ databases">
        <authorList>
            <person name="Eckstrom K.M.E."/>
        </authorList>
    </citation>
    <scope>NUCLEOTIDE SEQUENCE</scope>
    <source>
        <strain evidence="1">UVCC 0001</strain>
    </source>
</reference>
<dbReference type="Proteomes" id="UP001255856">
    <property type="component" value="Unassembled WGS sequence"/>
</dbReference>
<protein>
    <submittedName>
        <fullName evidence="1">Uncharacterized protein</fullName>
    </submittedName>
</protein>
<evidence type="ECO:0000313" key="2">
    <source>
        <dbReference type="Proteomes" id="UP001255856"/>
    </source>
</evidence>
<dbReference type="GO" id="GO:0006779">
    <property type="term" value="P:porphyrin-containing compound biosynthetic process"/>
    <property type="evidence" value="ECO:0007669"/>
    <property type="project" value="TreeGrafter"/>
</dbReference>
<sequence>MAGLPGLSLETWRATLEQAVLARPDHLAVYDLQVEPGTPFASLYRPGVAPLPDEDTAADMLRLASAMLTASGYEHYEISNFARPGHRSRHNATYWAGDAFYGFGMGATSSLQGSRFARPKTLPGYLRWAESGFGTEGVMIDARPSVEDRLLDTIMLRGRLLIDGVSLPVLRALGLDAACEAALLASLQTHVDAGRVWLDTDHDSRPQRFGLTDPEGMLLSNTILSDIFEALDGKVSATS</sequence>
<dbReference type="GO" id="GO:0005737">
    <property type="term" value="C:cytoplasm"/>
    <property type="evidence" value="ECO:0007669"/>
    <property type="project" value="TreeGrafter"/>
</dbReference>
<dbReference type="SUPFAM" id="SSF102114">
    <property type="entry name" value="Radical SAM enzymes"/>
    <property type="match status" value="1"/>
</dbReference>
<dbReference type="PANTHER" id="PTHR13932">
    <property type="entry name" value="COPROPORPHYRINIGEN III OXIDASE"/>
    <property type="match status" value="1"/>
</dbReference>
<organism evidence="1 2">
    <name type="scientific">Prototheca wickerhamii</name>
    <dbReference type="NCBI Taxonomy" id="3111"/>
    <lineage>
        <taxon>Eukaryota</taxon>
        <taxon>Viridiplantae</taxon>
        <taxon>Chlorophyta</taxon>
        <taxon>core chlorophytes</taxon>
        <taxon>Trebouxiophyceae</taxon>
        <taxon>Chlorellales</taxon>
        <taxon>Chlorellaceae</taxon>
        <taxon>Prototheca</taxon>
    </lineage>
</organism>
<evidence type="ECO:0000313" key="1">
    <source>
        <dbReference type="EMBL" id="KAK2077795.1"/>
    </source>
</evidence>
<dbReference type="GO" id="GO:0051539">
    <property type="term" value="F:4 iron, 4 sulfur cluster binding"/>
    <property type="evidence" value="ECO:0007669"/>
    <property type="project" value="TreeGrafter"/>
</dbReference>
<dbReference type="AlphaFoldDB" id="A0AAD9IJJ7"/>
<accession>A0AAD9IJJ7</accession>
<name>A0AAD9IJJ7_PROWI</name>
<keyword evidence="2" id="KW-1185">Reference proteome</keyword>
<comment type="caution">
    <text evidence="1">The sequence shown here is derived from an EMBL/GenBank/DDBJ whole genome shotgun (WGS) entry which is preliminary data.</text>
</comment>
<dbReference type="PANTHER" id="PTHR13932:SF5">
    <property type="entry name" value="RADICAL S-ADENOSYL METHIONINE DOMAIN-CONTAINING PROTEIN 1, MITOCHONDRIAL"/>
    <property type="match status" value="1"/>
</dbReference>